<organism evidence="2 3">
    <name type="scientific">Suillus luteus UH-Slu-Lm8-n1</name>
    <dbReference type="NCBI Taxonomy" id="930992"/>
    <lineage>
        <taxon>Eukaryota</taxon>
        <taxon>Fungi</taxon>
        <taxon>Dikarya</taxon>
        <taxon>Basidiomycota</taxon>
        <taxon>Agaricomycotina</taxon>
        <taxon>Agaricomycetes</taxon>
        <taxon>Agaricomycetidae</taxon>
        <taxon>Boletales</taxon>
        <taxon>Suillineae</taxon>
        <taxon>Suillaceae</taxon>
        <taxon>Suillus</taxon>
    </lineage>
</organism>
<dbReference type="Proteomes" id="UP000054485">
    <property type="component" value="Unassembled WGS sequence"/>
</dbReference>
<dbReference type="HOGENOM" id="CLU_1551317_0_0_1"/>
<accession>A0A0D0AB39</accession>
<evidence type="ECO:0000313" key="3">
    <source>
        <dbReference type="Proteomes" id="UP000054485"/>
    </source>
</evidence>
<feature type="non-terminal residue" evidence="2">
    <location>
        <position position="1"/>
    </location>
</feature>
<dbReference type="STRING" id="930992.A0A0D0AB39"/>
<dbReference type="AlphaFoldDB" id="A0A0D0AB39"/>
<proteinExistence type="predicted"/>
<protein>
    <submittedName>
        <fullName evidence="2">Uncharacterized protein</fullName>
    </submittedName>
</protein>
<dbReference type="InParanoid" id="A0A0D0AB39"/>
<sequence>SLPRRSSTYTAPQSSASGSTIPPPSQQRRLVEFATMLGNFKLAVAVWESLWKDGKGGSDILPLLSAPSPAVQLHVSHALNTIHPQSAALPSHAQLCALLYAVRWESTLTIGDFLSDTLEGERWLVWVAGIAEEPPAALLLAHTFSGSALLSVRKNPRWRAALWYFFAANRLEKCGI</sequence>
<dbReference type="EMBL" id="KN835365">
    <property type="protein sequence ID" value="KIK38971.1"/>
    <property type="molecule type" value="Genomic_DNA"/>
</dbReference>
<feature type="non-terminal residue" evidence="2">
    <location>
        <position position="176"/>
    </location>
</feature>
<reference evidence="3" key="2">
    <citation type="submission" date="2015-01" db="EMBL/GenBank/DDBJ databases">
        <title>Evolutionary Origins and Diversification of the Mycorrhizal Mutualists.</title>
        <authorList>
            <consortium name="DOE Joint Genome Institute"/>
            <consortium name="Mycorrhizal Genomics Consortium"/>
            <person name="Kohler A."/>
            <person name="Kuo A."/>
            <person name="Nagy L.G."/>
            <person name="Floudas D."/>
            <person name="Copeland A."/>
            <person name="Barry K.W."/>
            <person name="Cichocki N."/>
            <person name="Veneault-Fourrey C."/>
            <person name="LaButti K."/>
            <person name="Lindquist E.A."/>
            <person name="Lipzen A."/>
            <person name="Lundell T."/>
            <person name="Morin E."/>
            <person name="Murat C."/>
            <person name="Riley R."/>
            <person name="Ohm R."/>
            <person name="Sun H."/>
            <person name="Tunlid A."/>
            <person name="Henrissat B."/>
            <person name="Grigoriev I.V."/>
            <person name="Hibbett D.S."/>
            <person name="Martin F."/>
        </authorList>
    </citation>
    <scope>NUCLEOTIDE SEQUENCE [LARGE SCALE GENOMIC DNA]</scope>
    <source>
        <strain evidence="3">UH-Slu-Lm8-n1</strain>
    </source>
</reference>
<feature type="compositionally biased region" description="Polar residues" evidence="1">
    <location>
        <begin position="1"/>
        <end position="20"/>
    </location>
</feature>
<name>A0A0D0AB39_9AGAM</name>
<evidence type="ECO:0000256" key="1">
    <source>
        <dbReference type="SAM" id="MobiDB-lite"/>
    </source>
</evidence>
<feature type="region of interest" description="Disordered" evidence="1">
    <location>
        <begin position="1"/>
        <end position="25"/>
    </location>
</feature>
<evidence type="ECO:0000313" key="2">
    <source>
        <dbReference type="EMBL" id="KIK38971.1"/>
    </source>
</evidence>
<gene>
    <name evidence="2" type="ORF">CY34DRAFT_67413</name>
</gene>
<keyword evidence="3" id="KW-1185">Reference proteome</keyword>
<reference evidence="2 3" key="1">
    <citation type="submission" date="2014-04" db="EMBL/GenBank/DDBJ databases">
        <authorList>
            <consortium name="DOE Joint Genome Institute"/>
            <person name="Kuo A."/>
            <person name="Ruytinx J."/>
            <person name="Rineau F."/>
            <person name="Colpaert J."/>
            <person name="Kohler A."/>
            <person name="Nagy L.G."/>
            <person name="Floudas D."/>
            <person name="Copeland A."/>
            <person name="Barry K.W."/>
            <person name="Cichocki N."/>
            <person name="Veneault-Fourrey C."/>
            <person name="LaButti K."/>
            <person name="Lindquist E.A."/>
            <person name="Lipzen A."/>
            <person name="Lundell T."/>
            <person name="Morin E."/>
            <person name="Murat C."/>
            <person name="Sun H."/>
            <person name="Tunlid A."/>
            <person name="Henrissat B."/>
            <person name="Grigoriev I.V."/>
            <person name="Hibbett D.S."/>
            <person name="Martin F."/>
            <person name="Nordberg H.P."/>
            <person name="Cantor M.N."/>
            <person name="Hua S.X."/>
        </authorList>
    </citation>
    <scope>NUCLEOTIDE SEQUENCE [LARGE SCALE GENOMIC DNA]</scope>
    <source>
        <strain evidence="2 3">UH-Slu-Lm8-n1</strain>
    </source>
</reference>
<dbReference type="OrthoDB" id="203724at2759"/>